<proteinExistence type="predicted"/>
<evidence type="ECO:0000313" key="2">
    <source>
        <dbReference type="RefSeq" id="XP_035664216.1"/>
    </source>
</evidence>
<accession>A0A9J7HRK2</accession>
<dbReference type="RefSeq" id="XP_035664216.1">
    <property type="nucleotide sequence ID" value="XM_035808323.1"/>
</dbReference>
<reference evidence="2" key="1">
    <citation type="submission" date="2025-08" db="UniProtKB">
        <authorList>
            <consortium name="RefSeq"/>
        </authorList>
    </citation>
    <scope>IDENTIFICATION</scope>
    <source>
        <strain evidence="2">S238N-H82</strain>
        <tissue evidence="2">Testes</tissue>
    </source>
</reference>
<name>A0A9J7HRK2_BRAFL</name>
<protein>
    <submittedName>
        <fullName evidence="2">Uncharacterized protein LOC118407782 isoform X3</fullName>
    </submittedName>
</protein>
<gene>
    <name evidence="2" type="primary">LOC118407782</name>
</gene>
<keyword evidence="1" id="KW-1185">Reference proteome</keyword>
<dbReference type="AlphaFoldDB" id="A0A9J7HRK2"/>
<organism evidence="1 2">
    <name type="scientific">Branchiostoma floridae</name>
    <name type="common">Florida lancelet</name>
    <name type="synonym">Amphioxus</name>
    <dbReference type="NCBI Taxonomy" id="7739"/>
    <lineage>
        <taxon>Eukaryota</taxon>
        <taxon>Metazoa</taxon>
        <taxon>Chordata</taxon>
        <taxon>Cephalochordata</taxon>
        <taxon>Leptocardii</taxon>
        <taxon>Amphioxiformes</taxon>
        <taxon>Branchiostomatidae</taxon>
        <taxon>Branchiostoma</taxon>
    </lineage>
</organism>
<sequence length="85" mass="9588">MKSQGGEAATSFSHSLRRDTGTVQETLYALHKLFLKKKEDGSPFHREAAELLELAQEQAEVAEDDLVRTSFHNAELQMLLTDEKL</sequence>
<dbReference type="Proteomes" id="UP000001554">
    <property type="component" value="Unplaced"/>
</dbReference>
<evidence type="ECO:0000313" key="1">
    <source>
        <dbReference type="Proteomes" id="UP000001554"/>
    </source>
</evidence>
<dbReference type="GeneID" id="118407782"/>